<dbReference type="Pfam" id="PF00668">
    <property type="entry name" value="Condensation"/>
    <property type="match status" value="5"/>
</dbReference>
<dbReference type="SMART" id="SM00823">
    <property type="entry name" value="PKS_PP"/>
    <property type="match status" value="3"/>
</dbReference>
<dbReference type="SUPFAM" id="SSF56801">
    <property type="entry name" value="Acetyl-CoA synthetase-like"/>
    <property type="match status" value="3"/>
</dbReference>
<evidence type="ECO:0000259" key="6">
    <source>
        <dbReference type="PROSITE" id="PS50075"/>
    </source>
</evidence>
<dbReference type="PANTHER" id="PTHR45527:SF1">
    <property type="entry name" value="FATTY ACID SYNTHASE"/>
    <property type="match status" value="1"/>
</dbReference>
<dbReference type="InterPro" id="IPR006162">
    <property type="entry name" value="Ppantetheine_attach_site"/>
</dbReference>
<dbReference type="Pfam" id="PF00550">
    <property type="entry name" value="PP-binding"/>
    <property type="match status" value="3"/>
</dbReference>
<dbReference type="FunFam" id="1.10.1200.10:FF:000005">
    <property type="entry name" value="Nonribosomal peptide synthetase 1"/>
    <property type="match status" value="3"/>
</dbReference>
<evidence type="ECO:0000256" key="1">
    <source>
        <dbReference type="ARBA" id="ARBA00001957"/>
    </source>
</evidence>
<evidence type="ECO:0000256" key="4">
    <source>
        <dbReference type="ARBA" id="ARBA00022553"/>
    </source>
</evidence>
<evidence type="ECO:0000313" key="8">
    <source>
        <dbReference type="Proteomes" id="UP000030428"/>
    </source>
</evidence>
<dbReference type="InterPro" id="IPR010071">
    <property type="entry name" value="AA_adenyl_dom"/>
</dbReference>
<dbReference type="PROSITE" id="PS00012">
    <property type="entry name" value="PHOSPHOPANTETHEINE"/>
    <property type="match status" value="3"/>
</dbReference>
<dbReference type="PROSITE" id="PS00455">
    <property type="entry name" value="AMP_BINDING"/>
    <property type="match status" value="3"/>
</dbReference>
<dbReference type="Proteomes" id="UP000030428">
    <property type="component" value="Unassembled WGS sequence"/>
</dbReference>
<dbReference type="InterPro" id="IPR025110">
    <property type="entry name" value="AMP-bd_C"/>
</dbReference>
<evidence type="ECO:0000256" key="5">
    <source>
        <dbReference type="ARBA" id="ARBA00022737"/>
    </source>
</evidence>
<dbReference type="FunFam" id="3.40.50.980:FF:000002">
    <property type="entry name" value="Enterobactin synthetase component F"/>
    <property type="match status" value="1"/>
</dbReference>
<comment type="caution">
    <text evidence="7">The sequence shown here is derived from an EMBL/GenBank/DDBJ whole genome shotgun (WGS) entry which is preliminary data.</text>
</comment>
<dbReference type="GO" id="GO:0031177">
    <property type="term" value="F:phosphopantetheine binding"/>
    <property type="evidence" value="ECO:0007669"/>
    <property type="project" value="InterPro"/>
</dbReference>
<dbReference type="GO" id="GO:0043041">
    <property type="term" value="P:amino acid activation for nonribosomal peptide biosynthetic process"/>
    <property type="evidence" value="ECO:0007669"/>
    <property type="project" value="TreeGrafter"/>
</dbReference>
<keyword evidence="4" id="KW-0597">Phosphoprotein</keyword>
<dbReference type="NCBIfam" id="TIGR01733">
    <property type="entry name" value="AA-adenyl-dom"/>
    <property type="match status" value="3"/>
</dbReference>
<dbReference type="CDD" id="cd12117">
    <property type="entry name" value="A_NRPS_Srf_like"/>
    <property type="match status" value="1"/>
</dbReference>
<dbReference type="FunFam" id="2.30.38.10:FF:000001">
    <property type="entry name" value="Non-ribosomal peptide synthetase PvdI"/>
    <property type="match status" value="2"/>
</dbReference>
<proteinExistence type="inferred from homology"/>
<dbReference type="InterPro" id="IPR036736">
    <property type="entry name" value="ACP-like_sf"/>
</dbReference>
<dbReference type="InterPro" id="IPR000873">
    <property type="entry name" value="AMP-dep_synth/lig_dom"/>
</dbReference>
<dbReference type="Gene3D" id="3.40.50.12780">
    <property type="entry name" value="N-terminal domain of ligase-like"/>
    <property type="match status" value="1"/>
</dbReference>
<evidence type="ECO:0000256" key="2">
    <source>
        <dbReference type="ARBA" id="ARBA00006432"/>
    </source>
</evidence>
<dbReference type="InterPro" id="IPR020845">
    <property type="entry name" value="AMP-binding_CS"/>
</dbReference>
<keyword evidence="5" id="KW-0677">Repeat</keyword>
<dbReference type="InterPro" id="IPR009081">
    <property type="entry name" value="PP-bd_ACP"/>
</dbReference>
<organism evidence="7 8">
    <name type="scientific">Candidatus Thiomargarita nelsonii</name>
    <dbReference type="NCBI Taxonomy" id="1003181"/>
    <lineage>
        <taxon>Bacteria</taxon>
        <taxon>Pseudomonadati</taxon>
        <taxon>Pseudomonadota</taxon>
        <taxon>Gammaproteobacteria</taxon>
        <taxon>Thiotrichales</taxon>
        <taxon>Thiotrichaceae</taxon>
        <taxon>Thiomargarita</taxon>
    </lineage>
</organism>
<dbReference type="FunFam" id="3.40.50.980:FF:000001">
    <property type="entry name" value="Non-ribosomal peptide synthetase"/>
    <property type="match status" value="2"/>
</dbReference>
<dbReference type="InterPro" id="IPR020806">
    <property type="entry name" value="PKS_PP-bd"/>
</dbReference>
<dbReference type="GO" id="GO:0003824">
    <property type="term" value="F:catalytic activity"/>
    <property type="evidence" value="ECO:0007669"/>
    <property type="project" value="InterPro"/>
</dbReference>
<dbReference type="Gene3D" id="3.30.300.30">
    <property type="match status" value="3"/>
</dbReference>
<comment type="similarity">
    <text evidence="2">Belongs to the ATP-dependent AMP-binding enzyme family.</text>
</comment>
<dbReference type="FunFam" id="3.30.300.30:FF:000010">
    <property type="entry name" value="Enterobactin synthetase component F"/>
    <property type="match status" value="3"/>
</dbReference>
<dbReference type="Gene3D" id="3.40.50.980">
    <property type="match status" value="4"/>
</dbReference>
<accession>A0A4E0QXM8</accession>
<dbReference type="InterPro" id="IPR010060">
    <property type="entry name" value="NRPS_synth"/>
</dbReference>
<dbReference type="PANTHER" id="PTHR45527">
    <property type="entry name" value="NONRIBOSOMAL PEPTIDE SYNTHETASE"/>
    <property type="match status" value="1"/>
</dbReference>
<dbReference type="Gene3D" id="3.30.559.10">
    <property type="entry name" value="Chloramphenicol acetyltransferase-like domain"/>
    <property type="match status" value="5"/>
</dbReference>
<dbReference type="InterPro" id="IPR042099">
    <property type="entry name" value="ANL_N_sf"/>
</dbReference>
<keyword evidence="3" id="KW-0596">Phosphopantetheine</keyword>
<dbReference type="Gene3D" id="1.10.1200.10">
    <property type="entry name" value="ACP-like"/>
    <property type="match status" value="3"/>
</dbReference>
<dbReference type="GO" id="GO:0044550">
    <property type="term" value="P:secondary metabolite biosynthetic process"/>
    <property type="evidence" value="ECO:0007669"/>
    <property type="project" value="UniProtKB-ARBA"/>
</dbReference>
<dbReference type="EMBL" id="JSZA02000001">
    <property type="protein sequence ID" value="TGO03755.1"/>
    <property type="molecule type" value="Genomic_DNA"/>
</dbReference>
<dbReference type="FunFam" id="3.30.559.10:FF:000012">
    <property type="entry name" value="Non-ribosomal peptide synthetase"/>
    <property type="match status" value="1"/>
</dbReference>
<evidence type="ECO:0000313" key="7">
    <source>
        <dbReference type="EMBL" id="TGO03755.1"/>
    </source>
</evidence>
<feature type="domain" description="Carrier" evidence="6">
    <location>
        <begin position="1000"/>
        <end position="1075"/>
    </location>
</feature>
<feature type="domain" description="Carrier" evidence="6">
    <location>
        <begin position="2045"/>
        <end position="2119"/>
    </location>
</feature>
<evidence type="ECO:0000256" key="3">
    <source>
        <dbReference type="ARBA" id="ARBA00022450"/>
    </source>
</evidence>
<keyword evidence="8" id="KW-1185">Reference proteome</keyword>
<dbReference type="FunFam" id="3.40.50.12780:FF:000012">
    <property type="entry name" value="Non-ribosomal peptide synthetase"/>
    <property type="match status" value="1"/>
</dbReference>
<name>A0A4E0QXM8_9GAMM</name>
<dbReference type="Gene3D" id="3.30.559.30">
    <property type="entry name" value="Nonribosomal peptide synthetase, condensation domain"/>
    <property type="match status" value="5"/>
</dbReference>
<dbReference type="CDD" id="cd19531">
    <property type="entry name" value="LCL_NRPS-like"/>
    <property type="match status" value="3"/>
</dbReference>
<comment type="cofactor">
    <cofactor evidence="1">
        <name>pantetheine 4'-phosphate</name>
        <dbReference type="ChEBI" id="CHEBI:47942"/>
    </cofactor>
</comment>
<dbReference type="InterPro" id="IPR045851">
    <property type="entry name" value="AMP-bd_C_sf"/>
</dbReference>
<dbReference type="Pfam" id="PF13193">
    <property type="entry name" value="AMP-binding_C"/>
    <property type="match status" value="3"/>
</dbReference>
<dbReference type="GO" id="GO:0005829">
    <property type="term" value="C:cytosol"/>
    <property type="evidence" value="ECO:0007669"/>
    <property type="project" value="TreeGrafter"/>
</dbReference>
<gene>
    <name evidence="7" type="ORF">PN36_00290</name>
</gene>
<dbReference type="NCBIfam" id="TIGR01720">
    <property type="entry name" value="NRPS-para261"/>
    <property type="match status" value="1"/>
</dbReference>
<sequence>MTTLEELKRRVKAGDLEALQKLRDSGFFKKKKAAKEGYAVSHAQKRLWILDQMEDNSAAYNISGAIRLDGSLDTKAFGSALETVVARHESLRTTFVSINNEPRQLIHEISPFRLEEFDLCLESEAEKIARKYAYQDAVSSFDLKTGPLLRAKLLKLAQNRHVFLFNIHHIVCDAWSMEVLVREVMTLYAAYLKGQENPLLPLKIQYKDFAAWQNAQLDSSESMQHHRYWHHKLSGQLPALNLPTDYPRPPVLTFTGKTLSFNFDRPWADKLGELGREHGASLFMTLVALVKVLLYRYTGQPDIIIGTPIAGRDHPDIEDQIGFFVNTLALMDTLTGENSFVQVLKSVKQTAEEAYEHQIYPFDQLVNELNLDRDMSRSPIFDVMVVLQNIETTDLNLGEVKISEFDSGFSVAKFDLTFEFAEIKDGLNLGISYNINLFSEEKIVNMAGHLKQLMQSILENVNTPISILNILSEIEKQRLLVEFNETATDYPHNKTIVALFEEQVEKTPDNIAIIFEEAPYKTLSYRELNNRANRVAWHLIKQHDVKPDERIAVLLERSDWMVVGLLGILKAGGAYVPVDPTYPDERISYMLEDSGCRVLLTASVLLDLHALQTEHFANPPMLAQPDHTAYVIYTSGSTGKPKGCMVTHRNVVRLIKNEQNRFDFNQDDVWVVAHSFCFDFSVWEMYGALLYGGRAVVAKREEVQDVEVFLELLKRHHVTVLNQTPAAFYNLIAAESTYAQHKLDEHLRYIIFGGDRLEPTYLRSWIERYPLDKIKLINMYGITETTVHVTYCQLKEEDISGVAGKSPLGVPLPETCVYVCNEQMALQPIGIIGELYVGGSGVSRGYLNKPELTAERFISNIYRKGERLYRTGDLGRWLGDGTLEHLGRNDDQVQVRGFRIELGEIEQCLLHHEAIEKAVVLARDSSDSIQELIAYLVAHETLNVQSLRHHLGKNLPDYMMPSHFIVLDNLPLTPNGKIDRRALSMLSVEGHHVSSDNFVAPRTDEEKLLAGIWAEVLGIEQVGVYDNFFELGGHSLKATQMVSKIHTEMEIKIGLRDIFQFPIVAELVEVIQSRQSTAVIQIDPVPAAEHYAVSNAQRRLWVLERMGADIAAYNITGVNLLEGQLNIDALEKSLQTLVRRHESLRTTFIALNEEPQQKINQAIEFNLKLIDLTTEENSEKSAQLLVNKEAAKPYDLKNGPLFKVKLYYLDDERYVFLFGMHHIISDGWSLEIFIKELLALYNAFVNNQKNPLPPLRIQYKDYAHWQNNLLVDANSHRDYWLGQLSGEIPVLNLPADYPRPTVQTFRGNALVFSLPLQISDNLRKLGRSQGASFFMTLLSLVKILLYRYTGQEDIIVGSTVAGRDHPDLANQIGFYVNMLALRDTIQPQDTFVRVLEKVNNTVTNAFDYQIYPFDRLVEELELKRDMGRNPLFDVAVTMMQNVMSDQNSALSSIRVLPFEFQSLISKFDLTFFFAELANGDCEVGIEYNTDLFEPKRIERMAEHFQELVNSVIDTPHRSLKNLNILPAWERQKVVVEFNDTYSDYPRDKSIAEVFEAQVEKTPDNPAVICGETILSYQALNQRANGIARLLREKYRIESEECVGVLLDRSEWTVVALVSILKAGGAYVPIDPAYPHNRIAYILKDTGCRVVLSEQKHISGVLSDFSDILTLELIEEITTSNLDPVGNASSLAYIIYTSGSTGIPKGSLIEQKSVLRLVLETNYIDIKENDRILQTGSVAFDASTFEIWGSLLNGACLCLPSDEVLLEAGELKHLMTRHDITTIFLTTGLFNQFVEADISLFKNLKTLLMGGEKVSVRHVNWLRETYPTVGLKHVYGPTENTTFTTYYPVKGRCEKDVPIGTPLANSTIYIIDAHNQPVPIGVQGEICTGGDGLARGYLNQAELTAKKFVPNPFKAGEQLYRTGDLGYWLSDGNIAFVGRIDNQVKVRGFRIEPGEIEDRFLRHGKVKEAVVIARETTVGTKELIAYVSSDEPLSAAELRSHLAETLPNYMIPAHIMRLEKLPLTVNGKVDKRALPAPTELSTTYIAPNSDEEKILAKIWENVLGQKPIGIHDNYFELGGDSIKAIQVASRLMREGWKMEVRDLFHNPTIAELAPQLRKTENKEGKQEVVVGQVPLTAIQRWFFDNHSGDLHHFNQAVLLRCQERLDENKIRKVLQKLQEHHDALRMTYQGILQINAGLEQALNFEVVQLTGKEDEITALETHADSVQSRFVLEKGPLMKAVLYRLTAGDRLLLVIHHLIVDGVSWRIIIEDIEQAYRQTLDGDEIHLGAKTVSFKHWAEEVQRYATCEALLQESTYWSSVLEATPLPRDFESEENLYGDCQSASIRFSESETQSLLTNTHHAYYTEINDILLTALGRALKCWHGGDMTWVTMEGHGREALDKSLDISRTVGWFTSMYPFLLKTSGDDIGHQIRSVKEALRHIPNKGIGFGILSYIKSAVLSTGIKSQLSFNYLGQFDENSGLFGFADESSGEVISHRLQRHHDLDVGGLIVRDQLNLSIVFNLKRHQAATIDKLLADFKQELLAVVEHCQHKKTGEKTPSDFTVPIFSLDEYKLFLKANSWAASQIDDIYPLSPMQEGLLFESLYNADSSAYFIQTSYRLNNTLQLEQFKQSWYELSRRHAVLRTAFVHENVARPLQVVFKNRLPEIRVIELCDLAEQSARVEAYLKEDMNRGFDFQHDTLMRITIFKLSESQYQIVWSYHHILLDGWCLGIIYQDFMQIYTALNNGETLKLPITPPYSEYIHWLEQQDKEEAKAYWLRYLSSYENLATLPKLTRHEHDYALKEMTFAFEDTVGLKMLATRQSVTINTVIQSLWGLLLSRYNNVDDVILGAIVSGRPATLSGVEEMVGLFINAIPVRIQWQVDQTFSDVLQAVQKAALESEPYHYVPLAEIQANLVGRNIFDHLLIFQNYAVAEELMQENSYRSDFDIDSVQVHDQTHYDFNLIVMPGDTIEIRCSYNANIYSDDQIARIAAHLQTALGHVIQSPEQPISNICILPEWEKRQVIYDFNKTAKAFAQDQTIIDLFEVQVKTVPNDVAVIFQEVQLTYHQLNERINQLAHYLRETHHIRPDDRVGLLLDRSEWMVIGVLGILKAGGAYVPIDVNYPDERIRYIVKDSGCSIILSEEKHLEILIKSPKNIQLIDLRNINLLKSDNPVSTVFPDSLAYVIYTSGSTGKPKGCQMTHANLYHYIHWTNGYYFADNDSGYFGLYSSLSFDLTVTSLFLSLIRGKTLHVFPQNAEIIDILLESFSENTAIDSIKLTPAHISLLKQLDISTTNIHLAIVGGEALLIEQARLLQSINPHLKIYNEYGPTETTVGCVVKHIQSDEQRVLIGKPIDNMQIYIFDHNMMPVPVGVHGEMYIGGLGVSRGYLQRPELTEKNFIPNPLVDFELKSERLYKTGDVARWLPDGNIEYLGRNDNQVKIRGYRVELEEIENKLLLHPSVNQAVVVSWLENNNAPILVAYVIVSGEWDTANTREYLQATLPDYMVPSFFIKLDELPLTPNGKVDQKALPAPTETERTTIYTAPRNEIEAQLVHIWQDVFQIENIGIFDNFFELGGHSLKAMQMVSRIHKTLGIKIALRDLFGLPTIAEQSMQIRKTESSVFSGIEPAPTQADYELSYAQQRLWLLHKMGGAANVAYNMPSAFLFEEKLDTEALKKAFVTLVERHEALRTAFFEIEGEPKQKIYPQVDFAINEINISNEANVDEKAQQLIDKDANTAFDLTKPPLFRATLITLGENRYVFILTIHHIIGDGWSKNILYREVSTLYNAYHQGMPNPLEQLRIQYKDFAVWQNTKGFEQEEQYWLTKLAGVPQQLRLPYDFSATERDFRGDVESLTLDTEMTQGLRKLAVEKQTTISNVILALFKLLLFQFTKQEDFCVGVSIANRNHPDIENLLGFFVNILPIRTQLSEDMEFEELLQQVIQNTQKAFEHQDYPFDLMIQKLNPTRESNRQPLLNVIYGFQNFLDVHIDIGDDKAVEEKVNDLNNPKGLDVSFKTSKFDLTLFVSDYGDTLHFDLEYDTGLFLPGTIQRYLAILQQFAGMVLN</sequence>
<dbReference type="NCBIfam" id="NF003417">
    <property type="entry name" value="PRK04813.1"/>
    <property type="match status" value="3"/>
</dbReference>
<dbReference type="SUPFAM" id="SSF47336">
    <property type="entry name" value="ACP-like"/>
    <property type="match status" value="3"/>
</dbReference>
<dbReference type="CDD" id="cd19543">
    <property type="entry name" value="DCL_NRPS"/>
    <property type="match status" value="1"/>
</dbReference>
<dbReference type="SUPFAM" id="SSF52777">
    <property type="entry name" value="CoA-dependent acyltransferases"/>
    <property type="match status" value="10"/>
</dbReference>
<dbReference type="CDD" id="cd19534">
    <property type="entry name" value="E_NRPS"/>
    <property type="match status" value="1"/>
</dbReference>
<dbReference type="Pfam" id="PF00501">
    <property type="entry name" value="AMP-binding"/>
    <property type="match status" value="3"/>
</dbReference>
<dbReference type="InterPro" id="IPR023213">
    <property type="entry name" value="CAT-like_dom_sf"/>
</dbReference>
<feature type="domain" description="Carrier" evidence="6">
    <location>
        <begin position="3542"/>
        <end position="3617"/>
    </location>
</feature>
<dbReference type="PROSITE" id="PS50075">
    <property type="entry name" value="CARRIER"/>
    <property type="match status" value="3"/>
</dbReference>
<dbReference type="CDD" id="cd17643">
    <property type="entry name" value="A_NRPS_Cytc1-like"/>
    <property type="match status" value="1"/>
</dbReference>
<protein>
    <recommendedName>
        <fullName evidence="6">Carrier domain-containing protein</fullName>
    </recommendedName>
</protein>
<dbReference type="InterPro" id="IPR001242">
    <property type="entry name" value="Condensation_dom"/>
</dbReference>
<reference evidence="7 8" key="1">
    <citation type="journal article" date="2016" name="Front. Microbiol.">
        <title>Single-Cell (Meta-)Genomics of a Dimorphic Candidatus Thiomargarita nelsonii Reveals Genomic Plasticity.</title>
        <authorList>
            <person name="Flood B.E."/>
            <person name="Fliss P."/>
            <person name="Jones D.S."/>
            <person name="Dick G.J."/>
            <person name="Jain S."/>
            <person name="Kaster A.K."/>
            <person name="Winkel M."/>
            <person name="Mussmann M."/>
            <person name="Bailey J."/>
        </authorList>
    </citation>
    <scope>NUCLEOTIDE SEQUENCE [LARGE SCALE GENOMIC DNA]</scope>
    <source>
        <strain evidence="7">Hydrate Ridge</strain>
    </source>
</reference>
<dbReference type="Gene3D" id="2.30.38.10">
    <property type="entry name" value="Luciferase, Domain 3"/>
    <property type="match status" value="2"/>
</dbReference>